<dbReference type="EMBL" id="CP014989">
    <property type="protein sequence ID" value="ANS77876.1"/>
    <property type="molecule type" value="Genomic_DNA"/>
</dbReference>
<sequence length="433" mass="46306">MSAPRRTLALAATLSAGALVLTACGGGGGAGSDGSVDLTMYYPVAVGGPLTDVVDDLIASCTEENEGISVEAVYSGTYADTMTKAQTASRSNQGPDLAVLLTTDLYTLMDGELIVPLSTLDDDLSWTEDRFYPAYLASGQAEDELWSLPFQRSTIVQYHNKDVFEEAGLDPEAPPTTWDELEEQAATIQDSGAAEYGLEIPSTQFGNWMFQAMAIQSGVEDTAGVDGIVDYLDAPGSVEALEWWRSMTESGIMPSGTTEWASTPEDFLQGRTGIMWHTTGNLTNVRSNADFDFGVSILPANTQPGSPTGGGNLYVFDRGDEETRAAAYTIARCLTEPERAAEWSMRSGYVATGPEAWETDTMVDYAEEFPQAAVARDQLEVAVGETTSHENGRVSQMINDTIAAVLTGQAEPEPALTQLQSDIDGVLAPYQGR</sequence>
<evidence type="ECO:0000313" key="2">
    <source>
        <dbReference type="EMBL" id="ANS77876.1"/>
    </source>
</evidence>
<name>A0A1B1N8X9_9MICO</name>
<dbReference type="InterPro" id="IPR006059">
    <property type="entry name" value="SBP"/>
</dbReference>
<dbReference type="Proteomes" id="UP000092482">
    <property type="component" value="Chromosome"/>
</dbReference>
<dbReference type="PROSITE" id="PS51257">
    <property type="entry name" value="PROKAR_LIPOPROTEIN"/>
    <property type="match status" value="1"/>
</dbReference>
<feature type="chain" id="PRO_5038566259" evidence="1">
    <location>
        <begin position="24"/>
        <end position="433"/>
    </location>
</feature>
<dbReference type="AlphaFoldDB" id="A0A1B1N8X9"/>
<dbReference type="PATRIC" id="fig|1758689.4.peg.485"/>
<accession>A0A1B1N8X9</accession>
<keyword evidence="3" id="KW-1185">Reference proteome</keyword>
<organism evidence="2 3">
    <name type="scientific">Serinicoccus hydrothermalis</name>
    <dbReference type="NCBI Taxonomy" id="1758689"/>
    <lineage>
        <taxon>Bacteria</taxon>
        <taxon>Bacillati</taxon>
        <taxon>Actinomycetota</taxon>
        <taxon>Actinomycetes</taxon>
        <taxon>Micrococcales</taxon>
        <taxon>Ornithinimicrobiaceae</taxon>
        <taxon>Serinicoccus</taxon>
    </lineage>
</organism>
<feature type="signal peptide" evidence="1">
    <location>
        <begin position="1"/>
        <end position="23"/>
    </location>
</feature>
<evidence type="ECO:0000313" key="3">
    <source>
        <dbReference type="Proteomes" id="UP000092482"/>
    </source>
</evidence>
<dbReference type="Gene3D" id="3.40.190.10">
    <property type="entry name" value="Periplasmic binding protein-like II"/>
    <property type="match status" value="2"/>
</dbReference>
<reference evidence="2 3" key="1">
    <citation type="submission" date="2016-03" db="EMBL/GenBank/DDBJ databases">
        <title>Shallow-sea hydrothermal system.</title>
        <authorList>
            <person name="Tang K."/>
        </authorList>
    </citation>
    <scope>NUCLEOTIDE SEQUENCE [LARGE SCALE GENOMIC DNA]</scope>
    <source>
        <strain evidence="2 3">JLT9</strain>
    </source>
</reference>
<dbReference type="InterPro" id="IPR050490">
    <property type="entry name" value="Bact_solute-bd_prot1"/>
</dbReference>
<dbReference type="PANTHER" id="PTHR43649:SF30">
    <property type="entry name" value="ABC TRANSPORTER SUBSTRATE-BINDING PROTEIN"/>
    <property type="match status" value="1"/>
</dbReference>
<dbReference type="KEGG" id="serj:SGUI_0480"/>
<evidence type="ECO:0000256" key="1">
    <source>
        <dbReference type="SAM" id="SignalP"/>
    </source>
</evidence>
<dbReference type="CDD" id="cd14748">
    <property type="entry name" value="PBP2_UgpB"/>
    <property type="match status" value="1"/>
</dbReference>
<gene>
    <name evidence="2" type="ORF">SGUI_0480</name>
</gene>
<dbReference type="OrthoDB" id="9780991at2"/>
<keyword evidence="1" id="KW-0732">Signal</keyword>
<dbReference type="SUPFAM" id="SSF53850">
    <property type="entry name" value="Periplasmic binding protein-like II"/>
    <property type="match status" value="1"/>
</dbReference>
<dbReference type="RefSeq" id="WP_066635781.1">
    <property type="nucleotide sequence ID" value="NZ_CP014989.1"/>
</dbReference>
<protein>
    <submittedName>
        <fullName evidence="2">Glycerol-3-phosphate ABC transporter, periplasmic glycerol-3-phosphate-binding protein</fullName>
    </submittedName>
</protein>
<dbReference type="STRING" id="1758689.SGUI_0480"/>
<proteinExistence type="predicted"/>
<dbReference type="PANTHER" id="PTHR43649">
    <property type="entry name" value="ARABINOSE-BINDING PROTEIN-RELATED"/>
    <property type="match status" value="1"/>
</dbReference>
<dbReference type="Pfam" id="PF13416">
    <property type="entry name" value="SBP_bac_8"/>
    <property type="match status" value="1"/>
</dbReference>